<feature type="region of interest" description="Disordered" evidence="1">
    <location>
        <begin position="49"/>
        <end position="68"/>
    </location>
</feature>
<accession>A0AAW1REJ9</accession>
<dbReference type="Proteomes" id="UP001445335">
    <property type="component" value="Unassembled WGS sequence"/>
</dbReference>
<sequence>MVFSFYRDLRRELDFCDAGGEARAHLARPEVGASDSVCLVGETSGRIKWIQPSGPRRPGEGTEDEEQGVVSAEETATGGVMMCITLLASGFIIGPNGASVREGKRRAAVLAVSIICDAIDRYKELCEGAYCGQYVPRMQTIRGIAFSYQPPPRNIVPYAAALKGQSTRCVLCQTSPVSAK</sequence>
<gene>
    <name evidence="2" type="ORF">WJX81_004387</name>
</gene>
<name>A0AAW1REJ9_9CHLO</name>
<evidence type="ECO:0000256" key="1">
    <source>
        <dbReference type="SAM" id="MobiDB-lite"/>
    </source>
</evidence>
<protein>
    <recommendedName>
        <fullName evidence="4">K Homology domain-containing protein</fullName>
    </recommendedName>
</protein>
<evidence type="ECO:0000313" key="2">
    <source>
        <dbReference type="EMBL" id="KAK9831875.1"/>
    </source>
</evidence>
<keyword evidence="3" id="KW-1185">Reference proteome</keyword>
<reference evidence="2 3" key="1">
    <citation type="journal article" date="2024" name="Nat. Commun.">
        <title>Phylogenomics reveals the evolutionary origins of lichenization in chlorophyte algae.</title>
        <authorList>
            <person name="Puginier C."/>
            <person name="Libourel C."/>
            <person name="Otte J."/>
            <person name="Skaloud P."/>
            <person name="Haon M."/>
            <person name="Grisel S."/>
            <person name="Petersen M."/>
            <person name="Berrin J.G."/>
            <person name="Delaux P.M."/>
            <person name="Dal Grande F."/>
            <person name="Keller J."/>
        </authorList>
    </citation>
    <scope>NUCLEOTIDE SEQUENCE [LARGE SCALE GENOMIC DNA]</scope>
    <source>
        <strain evidence="2 3">SAG 245.80</strain>
    </source>
</reference>
<dbReference type="AlphaFoldDB" id="A0AAW1REJ9"/>
<evidence type="ECO:0000313" key="3">
    <source>
        <dbReference type="Proteomes" id="UP001445335"/>
    </source>
</evidence>
<evidence type="ECO:0008006" key="4">
    <source>
        <dbReference type="Google" id="ProtNLM"/>
    </source>
</evidence>
<comment type="caution">
    <text evidence="2">The sequence shown here is derived from an EMBL/GenBank/DDBJ whole genome shotgun (WGS) entry which is preliminary data.</text>
</comment>
<organism evidence="2 3">
    <name type="scientific">Elliptochloris bilobata</name>
    <dbReference type="NCBI Taxonomy" id="381761"/>
    <lineage>
        <taxon>Eukaryota</taxon>
        <taxon>Viridiplantae</taxon>
        <taxon>Chlorophyta</taxon>
        <taxon>core chlorophytes</taxon>
        <taxon>Trebouxiophyceae</taxon>
        <taxon>Trebouxiophyceae incertae sedis</taxon>
        <taxon>Elliptochloris clade</taxon>
        <taxon>Elliptochloris</taxon>
    </lineage>
</organism>
<proteinExistence type="predicted"/>
<dbReference type="EMBL" id="JALJOU010000044">
    <property type="protein sequence ID" value="KAK9831875.1"/>
    <property type="molecule type" value="Genomic_DNA"/>
</dbReference>